<feature type="chain" id="PRO_5045450062" evidence="1">
    <location>
        <begin position="28"/>
        <end position="220"/>
    </location>
</feature>
<proteinExistence type="predicted"/>
<keyword evidence="1" id="KW-0732">Signal</keyword>
<organism evidence="2 3">
    <name type="scientific">Cellvibrio fibrivorans</name>
    <dbReference type="NCBI Taxonomy" id="126350"/>
    <lineage>
        <taxon>Bacteria</taxon>
        <taxon>Pseudomonadati</taxon>
        <taxon>Pseudomonadota</taxon>
        <taxon>Gammaproteobacteria</taxon>
        <taxon>Cellvibrionales</taxon>
        <taxon>Cellvibrionaceae</taxon>
        <taxon>Cellvibrio</taxon>
    </lineage>
</organism>
<accession>A0ABU1USF5</accession>
<feature type="signal peptide" evidence="1">
    <location>
        <begin position="1"/>
        <end position="27"/>
    </location>
</feature>
<name>A0ABU1USF5_9GAMM</name>
<sequence>MKMKQKLIAGAIALSAMAGFSVPAAHAEVAASVGANNMYYWRGLDLGSGDAQVWGDLKLTGAGFYGGVWAGSGDAVWGTEYDTYVGYGASFGDFKFDVSVVSYNYATYDVAPGDFAEAIVAVGYGPVTFTYYDNIANTTYGEGEEIIGFGYDDYNYMTLAATFGAFTAKYGVHEDDLAHVDLTYAYNEKLSFTIGKVVDDVEGFYNDEAKIIVSLSLPIE</sequence>
<reference evidence="2 3" key="1">
    <citation type="submission" date="2023-07" db="EMBL/GenBank/DDBJ databases">
        <title>Sorghum-associated microbial communities from plants grown in Nebraska, USA.</title>
        <authorList>
            <person name="Schachtman D."/>
        </authorList>
    </citation>
    <scope>NUCLEOTIDE SEQUENCE [LARGE SCALE GENOMIC DNA]</scope>
    <source>
        <strain evidence="2 3">BE190</strain>
    </source>
</reference>
<dbReference type="EMBL" id="JAVDVX010000001">
    <property type="protein sequence ID" value="MDR7088107.1"/>
    <property type="molecule type" value="Genomic_DNA"/>
</dbReference>
<gene>
    <name evidence="2" type="ORF">J2X05_000110</name>
</gene>
<evidence type="ECO:0000256" key="1">
    <source>
        <dbReference type="SAM" id="SignalP"/>
    </source>
</evidence>
<evidence type="ECO:0000313" key="2">
    <source>
        <dbReference type="EMBL" id="MDR7088107.1"/>
    </source>
</evidence>
<keyword evidence="3" id="KW-1185">Reference proteome</keyword>
<evidence type="ECO:0000313" key="3">
    <source>
        <dbReference type="Proteomes" id="UP001253595"/>
    </source>
</evidence>
<comment type="caution">
    <text evidence="2">The sequence shown here is derived from an EMBL/GenBank/DDBJ whole genome shotgun (WGS) entry which is preliminary data.</text>
</comment>
<dbReference type="Proteomes" id="UP001253595">
    <property type="component" value="Unassembled WGS sequence"/>
</dbReference>
<dbReference type="RefSeq" id="WP_310067314.1">
    <property type="nucleotide sequence ID" value="NZ_JAVDVX010000001.1"/>
</dbReference>
<protein>
    <submittedName>
        <fullName evidence="2">Uncharacterized protein (TIGR02001 family)</fullName>
    </submittedName>
</protein>